<evidence type="ECO:0000313" key="3">
    <source>
        <dbReference type="Proteomes" id="UP001152759"/>
    </source>
</evidence>
<reference evidence="2" key="1">
    <citation type="submission" date="2021-12" db="EMBL/GenBank/DDBJ databases">
        <authorList>
            <person name="King R."/>
        </authorList>
    </citation>
    <scope>NUCLEOTIDE SEQUENCE</scope>
</reference>
<keyword evidence="1" id="KW-0732">Signal</keyword>
<gene>
    <name evidence="2" type="ORF">BEMITA_LOCUS11232</name>
</gene>
<dbReference type="AlphaFoldDB" id="A0A9P0F8T0"/>
<dbReference type="Proteomes" id="UP001152759">
    <property type="component" value="Chromosome 7"/>
</dbReference>
<organism evidence="2 3">
    <name type="scientific">Bemisia tabaci</name>
    <name type="common">Sweetpotato whitefly</name>
    <name type="synonym">Aleurodes tabaci</name>
    <dbReference type="NCBI Taxonomy" id="7038"/>
    <lineage>
        <taxon>Eukaryota</taxon>
        <taxon>Metazoa</taxon>
        <taxon>Ecdysozoa</taxon>
        <taxon>Arthropoda</taxon>
        <taxon>Hexapoda</taxon>
        <taxon>Insecta</taxon>
        <taxon>Pterygota</taxon>
        <taxon>Neoptera</taxon>
        <taxon>Paraneoptera</taxon>
        <taxon>Hemiptera</taxon>
        <taxon>Sternorrhyncha</taxon>
        <taxon>Aleyrodoidea</taxon>
        <taxon>Aleyrodidae</taxon>
        <taxon>Aleyrodinae</taxon>
        <taxon>Bemisia</taxon>
    </lineage>
</organism>
<accession>A0A9P0F8T0</accession>
<name>A0A9P0F8T0_BEMTA</name>
<protein>
    <submittedName>
        <fullName evidence="2">Uncharacterized protein</fullName>
    </submittedName>
</protein>
<evidence type="ECO:0000313" key="2">
    <source>
        <dbReference type="EMBL" id="CAH0392757.1"/>
    </source>
</evidence>
<feature type="chain" id="PRO_5040145382" evidence="1">
    <location>
        <begin position="30"/>
        <end position="212"/>
    </location>
</feature>
<dbReference type="KEGG" id="btab:109032716"/>
<keyword evidence="3" id="KW-1185">Reference proteome</keyword>
<evidence type="ECO:0000256" key="1">
    <source>
        <dbReference type="SAM" id="SignalP"/>
    </source>
</evidence>
<feature type="signal peptide" evidence="1">
    <location>
        <begin position="1"/>
        <end position="29"/>
    </location>
</feature>
<proteinExistence type="predicted"/>
<sequence length="212" mass="25075">MHVYLKIKIFPCLPFTLHLLMVDFLGVKCQEELDDYFGKTDEALKKDASHYLRALEVFEITNSSFDSLTSSIRHLFKHIDFSRQDELSSVLYAFPKLRPDLFPSVEERRIGQREFSSRISSVSIRRKDDLFFVFFPTHTGVLWMFRDINFREGKLFYKMVSGFKDLVVVQLTWEKSDAFKGNRTLTAQYRWAPIKDRYTNVTVVTQKFKNEP</sequence>
<dbReference type="EMBL" id="OU963868">
    <property type="protein sequence ID" value="CAH0392757.1"/>
    <property type="molecule type" value="Genomic_DNA"/>
</dbReference>